<dbReference type="SFLD" id="SFLDS00005">
    <property type="entry name" value="Isoprenoid_Synthase_Type_I"/>
    <property type="match status" value="1"/>
</dbReference>
<dbReference type="eggNOG" id="ENOG502SKVE">
    <property type="taxonomic scope" value="Eukaryota"/>
</dbReference>
<dbReference type="GO" id="GO:0008299">
    <property type="term" value="P:isoprenoid biosynthetic process"/>
    <property type="evidence" value="ECO:0007669"/>
    <property type="project" value="UniProtKB-ARBA"/>
</dbReference>
<dbReference type="SFLD" id="SFLDG01020">
    <property type="entry name" value="Terpene_Cyclase_Like_2"/>
    <property type="match status" value="1"/>
</dbReference>
<dbReference type="GO" id="GO:0046872">
    <property type="term" value="F:metal ion binding"/>
    <property type="evidence" value="ECO:0007669"/>
    <property type="project" value="UniProtKB-KW"/>
</dbReference>
<organism evidence="5 6">
    <name type="scientific">Dactylellina haptotyla (strain CBS 200.50)</name>
    <name type="common">Nematode-trapping fungus</name>
    <name type="synonym">Monacrosporium haptotylum</name>
    <dbReference type="NCBI Taxonomy" id="1284197"/>
    <lineage>
        <taxon>Eukaryota</taxon>
        <taxon>Fungi</taxon>
        <taxon>Dikarya</taxon>
        <taxon>Ascomycota</taxon>
        <taxon>Pezizomycotina</taxon>
        <taxon>Orbiliomycetes</taxon>
        <taxon>Orbiliales</taxon>
        <taxon>Orbiliaceae</taxon>
        <taxon>Dactylellina</taxon>
    </lineage>
</organism>
<name>S8BK67_DACHA</name>
<dbReference type="Pfam" id="PF19086">
    <property type="entry name" value="Terpene_syn_C_2"/>
    <property type="match status" value="1"/>
</dbReference>
<evidence type="ECO:0000256" key="4">
    <source>
        <dbReference type="RuleBase" id="RU366034"/>
    </source>
</evidence>
<evidence type="ECO:0000256" key="3">
    <source>
        <dbReference type="ARBA" id="ARBA00022842"/>
    </source>
</evidence>
<evidence type="ECO:0000256" key="1">
    <source>
        <dbReference type="ARBA" id="ARBA00001946"/>
    </source>
</evidence>
<dbReference type="InterPro" id="IPR034686">
    <property type="entry name" value="Terpene_cyclase-like_2"/>
</dbReference>
<sequence length="366" mass="40756">MPLNLGSHDYVQTLKGQTLIFPNLDELFKSWPTGISPYYKGLRRRYGNELAKIYGKGSKHYEVLMAVDVSLLASIWAPYASVDRLPAFQGQASFLYVFDDELDTPIHSDLLYDLDAGNRFRAKTIAYMKSILGDNPKGSASTAEANSRKSSLPANLELAIQSFGAVAKPIAPFLTKRQRELYLQANISYVNGTGEEQRVELSGCAPNIGEYMGIRAATGGVKSMIAVLEYALEIDLEDEIGYDPDVDTLYEEANIIIFLCNDLFSLRRELAYPFYCNSVAVLYHEHKDLQVAVDETFKMISDSKSMFDATANRLLERYDSHPKLDALEALVNGLKLMSTGNVAWSKQAKRYSLGVEKFDGATSITI</sequence>
<keyword evidence="3 4" id="KW-0460">Magnesium</keyword>
<dbReference type="PANTHER" id="PTHR35201">
    <property type="entry name" value="TERPENE SYNTHASE"/>
    <property type="match status" value="1"/>
</dbReference>
<dbReference type="EMBL" id="AQGS01001087">
    <property type="protein sequence ID" value="EPS35637.1"/>
    <property type="molecule type" value="Genomic_DNA"/>
</dbReference>
<dbReference type="OrthoDB" id="2861623at2759"/>
<reference evidence="6" key="2">
    <citation type="submission" date="2013-04" db="EMBL/GenBank/DDBJ databases">
        <title>Genomic mechanisms accounting for the adaptation to parasitism in nematode-trapping fungi.</title>
        <authorList>
            <person name="Ahren D.G."/>
        </authorList>
    </citation>
    <scope>NUCLEOTIDE SEQUENCE [LARGE SCALE GENOMIC DNA]</scope>
    <source>
        <strain evidence="6">CBS 200.50</strain>
    </source>
</reference>
<gene>
    <name evidence="5" type="ORF">H072_10922</name>
</gene>
<dbReference type="STRING" id="1284197.S8BK67"/>
<reference evidence="5 6" key="1">
    <citation type="journal article" date="2013" name="PLoS Genet.">
        <title>Genomic mechanisms accounting for the adaptation to parasitism in nematode-trapping fungi.</title>
        <authorList>
            <person name="Meerupati T."/>
            <person name="Andersson K.M."/>
            <person name="Friman E."/>
            <person name="Kumar D."/>
            <person name="Tunlid A."/>
            <person name="Ahren D."/>
        </authorList>
    </citation>
    <scope>NUCLEOTIDE SEQUENCE [LARGE SCALE GENOMIC DNA]</scope>
    <source>
        <strain evidence="5 6">CBS 200.50</strain>
    </source>
</reference>
<evidence type="ECO:0000256" key="2">
    <source>
        <dbReference type="ARBA" id="ARBA00006333"/>
    </source>
</evidence>
<dbReference type="InterPro" id="IPR008949">
    <property type="entry name" value="Isoprenoid_synthase_dom_sf"/>
</dbReference>
<dbReference type="HOGENOM" id="CLU_042538_3_1_1"/>
<comment type="caution">
    <text evidence="5">The sequence shown here is derived from an EMBL/GenBank/DDBJ whole genome shotgun (WGS) entry which is preliminary data.</text>
</comment>
<keyword evidence="4" id="KW-0479">Metal-binding</keyword>
<dbReference type="PANTHER" id="PTHR35201:SF4">
    <property type="entry name" value="BETA-PINACENE SYNTHASE-RELATED"/>
    <property type="match status" value="1"/>
</dbReference>
<proteinExistence type="inferred from homology"/>
<dbReference type="GO" id="GO:0010333">
    <property type="term" value="F:terpene synthase activity"/>
    <property type="evidence" value="ECO:0007669"/>
    <property type="project" value="InterPro"/>
</dbReference>
<dbReference type="EC" id="4.2.3.-" evidence="4"/>
<accession>S8BK67</accession>
<dbReference type="OMA" id="CMANWLW"/>
<comment type="similarity">
    <text evidence="2 4">Belongs to the terpene synthase family.</text>
</comment>
<keyword evidence="4" id="KW-0456">Lyase</keyword>
<comment type="cofactor">
    <cofactor evidence="1 4">
        <name>Mg(2+)</name>
        <dbReference type="ChEBI" id="CHEBI:18420"/>
    </cofactor>
</comment>
<evidence type="ECO:0000313" key="5">
    <source>
        <dbReference type="EMBL" id="EPS35637.1"/>
    </source>
</evidence>
<dbReference type="AlphaFoldDB" id="S8BK67"/>
<dbReference type="Proteomes" id="UP000015100">
    <property type="component" value="Unassembled WGS sequence"/>
</dbReference>
<keyword evidence="6" id="KW-1185">Reference proteome</keyword>
<protein>
    <recommendedName>
        <fullName evidence="4">Terpene synthase</fullName>
        <ecNumber evidence="4">4.2.3.-</ecNumber>
    </recommendedName>
</protein>
<evidence type="ECO:0000313" key="6">
    <source>
        <dbReference type="Proteomes" id="UP000015100"/>
    </source>
</evidence>
<dbReference type="SUPFAM" id="SSF48576">
    <property type="entry name" value="Terpenoid synthases"/>
    <property type="match status" value="1"/>
</dbReference>
<dbReference type="Gene3D" id="1.10.600.10">
    <property type="entry name" value="Farnesyl Diphosphate Synthase"/>
    <property type="match status" value="1"/>
</dbReference>